<reference evidence="12" key="1">
    <citation type="journal article" date="2019" name="Nat. Commun.">
        <title>The genome of broomcorn millet.</title>
        <authorList>
            <person name="Zou C."/>
            <person name="Miki D."/>
            <person name="Li D."/>
            <person name="Tang Q."/>
            <person name="Xiao L."/>
            <person name="Rajput S."/>
            <person name="Deng P."/>
            <person name="Jia W."/>
            <person name="Huang R."/>
            <person name="Zhang M."/>
            <person name="Sun Y."/>
            <person name="Hu J."/>
            <person name="Fu X."/>
            <person name="Schnable P.S."/>
            <person name="Li F."/>
            <person name="Zhang H."/>
            <person name="Feng B."/>
            <person name="Zhu X."/>
            <person name="Liu R."/>
            <person name="Schnable J.C."/>
            <person name="Zhu J.-K."/>
            <person name="Zhang H."/>
        </authorList>
    </citation>
    <scope>NUCLEOTIDE SEQUENCE [LARGE SCALE GENOMIC DNA]</scope>
</reference>
<dbReference type="SMART" id="SM00647">
    <property type="entry name" value="IBR"/>
    <property type="match status" value="2"/>
</dbReference>
<evidence type="ECO:0000256" key="8">
    <source>
        <dbReference type="ARBA" id="ARBA00022786"/>
    </source>
</evidence>
<gene>
    <name evidence="11" type="ORF">C2845_PM08G18040</name>
</gene>
<comment type="caution">
    <text evidence="11">The sequence shown here is derived from an EMBL/GenBank/DDBJ whole genome shotgun (WGS) entry which is preliminary data.</text>
</comment>
<dbReference type="EC" id="2.3.2.31" evidence="3"/>
<evidence type="ECO:0000256" key="4">
    <source>
        <dbReference type="ARBA" id="ARBA00022679"/>
    </source>
</evidence>
<evidence type="ECO:0000256" key="7">
    <source>
        <dbReference type="ARBA" id="ARBA00022771"/>
    </source>
</evidence>
<dbReference type="PANTHER" id="PTHR11685">
    <property type="entry name" value="RBR FAMILY RING FINGER AND IBR DOMAIN-CONTAINING"/>
    <property type="match status" value="1"/>
</dbReference>
<dbReference type="Proteomes" id="UP000275267">
    <property type="component" value="Unassembled WGS sequence"/>
</dbReference>
<evidence type="ECO:0000256" key="9">
    <source>
        <dbReference type="ARBA" id="ARBA00022833"/>
    </source>
</evidence>
<evidence type="ECO:0000256" key="2">
    <source>
        <dbReference type="ARBA" id="ARBA00001947"/>
    </source>
</evidence>
<evidence type="ECO:0000256" key="5">
    <source>
        <dbReference type="ARBA" id="ARBA00022723"/>
    </source>
</evidence>
<dbReference type="Pfam" id="PF01485">
    <property type="entry name" value="IBR"/>
    <property type="match status" value="2"/>
</dbReference>
<keyword evidence="5" id="KW-0479">Metal-binding</keyword>
<keyword evidence="9" id="KW-0862">Zinc</keyword>
<keyword evidence="7" id="KW-0863">Zinc-finger</keyword>
<dbReference type="InterPro" id="IPR044066">
    <property type="entry name" value="TRIAD_supradom"/>
</dbReference>
<protein>
    <recommendedName>
        <fullName evidence="3">RBR-type E3 ubiquitin transferase</fullName>
        <ecNumber evidence="3">2.3.2.31</ecNumber>
    </recommendedName>
</protein>
<dbReference type="GO" id="GO:0061630">
    <property type="term" value="F:ubiquitin protein ligase activity"/>
    <property type="evidence" value="ECO:0007669"/>
    <property type="project" value="UniProtKB-EC"/>
</dbReference>
<keyword evidence="4" id="KW-0808">Transferase</keyword>
<comment type="cofactor">
    <cofactor evidence="2">
        <name>Zn(2+)</name>
        <dbReference type="ChEBI" id="CHEBI:29105"/>
    </cofactor>
</comment>
<dbReference type="SUPFAM" id="SSF57850">
    <property type="entry name" value="RING/U-box"/>
    <property type="match status" value="1"/>
</dbReference>
<dbReference type="EMBL" id="PQIB02000010">
    <property type="protein sequence ID" value="RLM93203.1"/>
    <property type="molecule type" value="Genomic_DNA"/>
</dbReference>
<evidence type="ECO:0000313" key="12">
    <source>
        <dbReference type="Proteomes" id="UP000275267"/>
    </source>
</evidence>
<accession>A0A3L6R2Y3</accession>
<dbReference type="GO" id="GO:0016567">
    <property type="term" value="P:protein ubiquitination"/>
    <property type="evidence" value="ECO:0007669"/>
    <property type="project" value="InterPro"/>
</dbReference>
<evidence type="ECO:0000256" key="6">
    <source>
        <dbReference type="ARBA" id="ARBA00022737"/>
    </source>
</evidence>
<dbReference type="GO" id="GO:0008270">
    <property type="term" value="F:zinc ion binding"/>
    <property type="evidence" value="ECO:0007669"/>
    <property type="project" value="UniProtKB-KW"/>
</dbReference>
<dbReference type="InterPro" id="IPR002867">
    <property type="entry name" value="IBR_dom"/>
</dbReference>
<comment type="catalytic activity">
    <reaction evidence="1">
        <text>[E2 ubiquitin-conjugating enzyme]-S-ubiquitinyl-L-cysteine + [acceptor protein]-L-lysine = [E2 ubiquitin-conjugating enzyme]-L-cysteine + [acceptor protein]-N(6)-ubiquitinyl-L-lysine.</text>
        <dbReference type="EC" id="2.3.2.31"/>
    </reaction>
</comment>
<dbReference type="PROSITE" id="PS51873">
    <property type="entry name" value="TRIAD"/>
    <property type="match status" value="1"/>
</dbReference>
<sequence length="215" mass="24868">MKEHVRVKLLYGMPPACPRIGCTTKQVTVEGSKAFVPPPLLEIMAQRIRERQIPQGDRIYCPYPKCSALKSLSEVQGSCSSKYNHGGRTRKDAALRKCVRCGGSLCIRCKVPWHERMSCREYQWRYPHGGREDAGLQKLAKQRLWRQCERCKHMIELSMGCPHVTCKCRYELCYKCGKEWMKDKASCSCHAVEGGRTRRWGWCLPLPACWGRMRR</sequence>
<dbReference type="CDD" id="cd22584">
    <property type="entry name" value="Rcat_RBR_unk"/>
    <property type="match status" value="1"/>
</dbReference>
<evidence type="ECO:0000313" key="11">
    <source>
        <dbReference type="EMBL" id="RLM93203.1"/>
    </source>
</evidence>
<feature type="domain" description="RING-type" evidence="10">
    <location>
        <begin position="1"/>
        <end position="201"/>
    </location>
</feature>
<proteinExistence type="predicted"/>
<dbReference type="STRING" id="4540.A0A3L6R2Y3"/>
<organism evidence="11 12">
    <name type="scientific">Panicum miliaceum</name>
    <name type="common">Proso millet</name>
    <name type="synonym">Broomcorn millet</name>
    <dbReference type="NCBI Taxonomy" id="4540"/>
    <lineage>
        <taxon>Eukaryota</taxon>
        <taxon>Viridiplantae</taxon>
        <taxon>Streptophyta</taxon>
        <taxon>Embryophyta</taxon>
        <taxon>Tracheophyta</taxon>
        <taxon>Spermatophyta</taxon>
        <taxon>Magnoliopsida</taxon>
        <taxon>Liliopsida</taxon>
        <taxon>Poales</taxon>
        <taxon>Poaceae</taxon>
        <taxon>PACMAD clade</taxon>
        <taxon>Panicoideae</taxon>
        <taxon>Panicodae</taxon>
        <taxon>Paniceae</taxon>
        <taxon>Panicinae</taxon>
        <taxon>Panicum</taxon>
        <taxon>Panicum sect. Panicum</taxon>
    </lineage>
</organism>
<name>A0A3L6R2Y3_PANMI</name>
<keyword evidence="8" id="KW-0833">Ubl conjugation pathway</keyword>
<keyword evidence="12" id="KW-1185">Reference proteome</keyword>
<evidence type="ECO:0000259" key="10">
    <source>
        <dbReference type="PROSITE" id="PS51873"/>
    </source>
</evidence>
<dbReference type="OrthoDB" id="9977870at2759"/>
<keyword evidence="6" id="KW-0677">Repeat</keyword>
<dbReference type="Gene3D" id="1.20.120.1750">
    <property type="match status" value="1"/>
</dbReference>
<dbReference type="InterPro" id="IPR031127">
    <property type="entry name" value="E3_UB_ligase_RBR"/>
</dbReference>
<evidence type="ECO:0000256" key="3">
    <source>
        <dbReference type="ARBA" id="ARBA00012251"/>
    </source>
</evidence>
<dbReference type="AlphaFoldDB" id="A0A3L6R2Y3"/>
<evidence type="ECO:0000256" key="1">
    <source>
        <dbReference type="ARBA" id="ARBA00001798"/>
    </source>
</evidence>